<dbReference type="Pfam" id="PF13359">
    <property type="entry name" value="DDE_Tnp_4"/>
    <property type="match status" value="1"/>
</dbReference>
<organism evidence="3 4">
    <name type="scientific">Phytophthora cactorum</name>
    <dbReference type="NCBI Taxonomy" id="29920"/>
    <lineage>
        <taxon>Eukaryota</taxon>
        <taxon>Sar</taxon>
        <taxon>Stramenopiles</taxon>
        <taxon>Oomycota</taxon>
        <taxon>Peronosporomycetes</taxon>
        <taxon>Peronosporales</taxon>
        <taxon>Peronosporaceae</taxon>
        <taxon>Phytophthora</taxon>
    </lineage>
</organism>
<accession>A0A8T1K319</accession>
<proteinExistence type="predicted"/>
<comment type="cofactor">
    <cofactor evidence="1">
        <name>a divalent metal cation</name>
        <dbReference type="ChEBI" id="CHEBI:60240"/>
    </cofactor>
</comment>
<evidence type="ECO:0000256" key="1">
    <source>
        <dbReference type="ARBA" id="ARBA00001968"/>
    </source>
</evidence>
<dbReference type="Proteomes" id="UP000736787">
    <property type="component" value="Unassembled WGS sequence"/>
</dbReference>
<reference evidence="3" key="1">
    <citation type="submission" date="2018-10" db="EMBL/GenBank/DDBJ databases">
        <title>Effector identification in a new, highly contiguous assembly of the strawberry crown rot pathogen Phytophthora cactorum.</title>
        <authorList>
            <person name="Armitage A.D."/>
            <person name="Nellist C.F."/>
            <person name="Bates H."/>
            <person name="Vickerstaff R.J."/>
            <person name="Harrison R.J."/>
        </authorList>
    </citation>
    <scope>NUCLEOTIDE SEQUENCE</scope>
    <source>
        <strain evidence="3">4040</strain>
    </source>
</reference>
<gene>
    <name evidence="3" type="ORF">PC117_g20786</name>
</gene>
<evidence type="ECO:0000313" key="3">
    <source>
        <dbReference type="EMBL" id="KAG2905260.1"/>
    </source>
</evidence>
<evidence type="ECO:0000313" key="4">
    <source>
        <dbReference type="Proteomes" id="UP000736787"/>
    </source>
</evidence>
<dbReference type="VEuPathDB" id="FungiDB:PC110_g12239"/>
<dbReference type="EMBL" id="RCMK01000994">
    <property type="protein sequence ID" value="KAG2905260.1"/>
    <property type="molecule type" value="Genomic_DNA"/>
</dbReference>
<name>A0A8T1K319_9STRA</name>
<dbReference type="GO" id="GO:0046872">
    <property type="term" value="F:metal ion binding"/>
    <property type="evidence" value="ECO:0007669"/>
    <property type="project" value="UniProtKB-KW"/>
</dbReference>
<protein>
    <submittedName>
        <fullName evidence="3">Uncharacterized protein</fullName>
    </submittedName>
</protein>
<evidence type="ECO:0000256" key="2">
    <source>
        <dbReference type="ARBA" id="ARBA00022723"/>
    </source>
</evidence>
<keyword evidence="2" id="KW-0479">Metal-binding</keyword>
<dbReference type="InterPro" id="IPR027806">
    <property type="entry name" value="HARBI1_dom"/>
</dbReference>
<dbReference type="AlphaFoldDB" id="A0A8T1K319"/>
<comment type="caution">
    <text evidence="3">The sequence shown here is derived from an EMBL/GenBank/DDBJ whole genome shotgun (WGS) entry which is preliminary data.</text>
</comment>
<sequence>MFGRSTSSLCRIFLCMVDYVDEIYKSKQFFHSKLAESRMDLYCAAISTRTHVENVFAFPDGTRIPICRSKSIQDGVNLQRSVYSGHKRVHCLAFQDLITPDGLCIHFFGPYEGRRHNTTVFAAIGLLKFFNEHPTVYEGRMSFGDSAYSISRYVVTGYKQAILSTHQHIFNIEMSAVRTSVEWNFKLMKSTWAYVNFKKSLKVCLSPVGKFVRVAMLLTN</sequence>